<dbReference type="GO" id="GO:0031410">
    <property type="term" value="C:cytoplasmic vesicle"/>
    <property type="evidence" value="ECO:0007669"/>
    <property type="project" value="TreeGrafter"/>
</dbReference>
<evidence type="ECO:0000259" key="2">
    <source>
        <dbReference type="SMART" id="SM00089"/>
    </source>
</evidence>
<dbReference type="SMART" id="SM00089">
    <property type="entry name" value="PKD"/>
    <property type="match status" value="2"/>
</dbReference>
<dbReference type="PANTHER" id="PTHR46182">
    <property type="entry name" value="FI19480P1"/>
    <property type="match status" value="1"/>
</dbReference>
<dbReference type="Proteomes" id="UP000198415">
    <property type="component" value="Unassembled WGS sequence"/>
</dbReference>
<dbReference type="Pfam" id="PF22352">
    <property type="entry name" value="K319L-like_PKD"/>
    <property type="match status" value="2"/>
</dbReference>
<sequence>MRNHLVRWSVTVGVTLAVVTPLAGSANATVVTPPTARDGRLTQVGPIAEFGYPSWYRDSTGLRLEACYTMDDPLCAVAPDEVPDPDRPVSYPDNFPGEFFYQLADGSLTLADGSDATISMNVEGAWAAEEVKDGDQIVFGRVRIRFDAAAGRRFKITHPYGIDDLVAGDKGVRMTEDIGIAAGAFGQVMNSRIGPFLRWDPSVAPAAPTGYTGDPGVEHKVIGSPYNTNFIRIEELNPTTGAVIGQVGYTDLFSVQGRMATNAGVDVDQATYTTGSDGNGVVEVYATSEPGQAIEIVANPALGIHNTRLRGSNGHYYGRFPLTGPLPADASVEIVNASDRPVATKIRKLVDVVQVTRAEYDADAHTLTVAATSSDRDSNPGVLSVTGYGPITGTAFTNVLAPPAAITVTSSSGGSATASLVGSGATFGLDAPIAAATANSTAVTGQTVKLDGTGSAGEIGSYRWEQTAGPAVTLTGGTTSSASFVPTAAATYTFALTVTGPGGQSIPATVTVTVVPATVPVANAGADQTVTRGKAVTLNGSSSSNVESYSWKQVSGPAVTLAGATSAKPTFTYPSQALPASPGPNASFVYNNDPVVFELTVTNPNGKATALVTIKPQPESLTGLTVRYRTGNNEWRISGNSNLLVGQRITAVLGGTLTGRVIGTATVDAAGAFSIRVTGPAPVLNPTPTISLVTTTGGRQLAFTVNVTN</sequence>
<keyword evidence="1" id="KW-0732">Signal</keyword>
<dbReference type="InterPro" id="IPR035986">
    <property type="entry name" value="PKD_dom_sf"/>
</dbReference>
<protein>
    <recommendedName>
        <fullName evidence="2">PKD/Chitinase domain-containing protein</fullName>
    </recommendedName>
</protein>
<organism evidence="3 4">
    <name type="scientific">Actinoplanes regularis</name>
    <dbReference type="NCBI Taxonomy" id="52697"/>
    <lineage>
        <taxon>Bacteria</taxon>
        <taxon>Bacillati</taxon>
        <taxon>Actinomycetota</taxon>
        <taxon>Actinomycetes</taxon>
        <taxon>Micromonosporales</taxon>
        <taxon>Micromonosporaceae</taxon>
        <taxon>Actinoplanes</taxon>
    </lineage>
</organism>
<evidence type="ECO:0000313" key="3">
    <source>
        <dbReference type="EMBL" id="SNR28627.1"/>
    </source>
</evidence>
<name>A0A238V3P5_9ACTN</name>
<dbReference type="RefSeq" id="WP_089291338.1">
    <property type="nucleotide sequence ID" value="NZ_BOMU01000006.1"/>
</dbReference>
<dbReference type="Gene3D" id="2.60.40.10">
    <property type="entry name" value="Immunoglobulins"/>
    <property type="match status" value="2"/>
</dbReference>
<dbReference type="GO" id="GO:0016020">
    <property type="term" value="C:membrane"/>
    <property type="evidence" value="ECO:0007669"/>
    <property type="project" value="TreeGrafter"/>
</dbReference>
<evidence type="ECO:0000256" key="1">
    <source>
        <dbReference type="SAM" id="SignalP"/>
    </source>
</evidence>
<feature type="signal peptide" evidence="1">
    <location>
        <begin position="1"/>
        <end position="28"/>
    </location>
</feature>
<accession>A0A238V3P5</accession>
<feature type="domain" description="PKD/Chitinase" evidence="2">
    <location>
        <begin position="433"/>
        <end position="517"/>
    </location>
</feature>
<dbReference type="PANTHER" id="PTHR46182:SF2">
    <property type="entry name" value="FI19480P1"/>
    <property type="match status" value="1"/>
</dbReference>
<dbReference type="EMBL" id="FZNR01000001">
    <property type="protein sequence ID" value="SNR28627.1"/>
    <property type="molecule type" value="Genomic_DNA"/>
</dbReference>
<gene>
    <name evidence="3" type="ORF">SAMN06264365_101579</name>
</gene>
<dbReference type="GO" id="GO:0005975">
    <property type="term" value="P:carbohydrate metabolic process"/>
    <property type="evidence" value="ECO:0007669"/>
    <property type="project" value="UniProtKB-ARBA"/>
</dbReference>
<dbReference type="InterPro" id="IPR022409">
    <property type="entry name" value="PKD/Chitinase_dom"/>
</dbReference>
<dbReference type="SUPFAM" id="SSF49299">
    <property type="entry name" value="PKD domain"/>
    <property type="match status" value="1"/>
</dbReference>
<reference evidence="3 4" key="1">
    <citation type="submission" date="2017-06" db="EMBL/GenBank/DDBJ databases">
        <authorList>
            <person name="Kim H.J."/>
            <person name="Triplett B.A."/>
        </authorList>
    </citation>
    <scope>NUCLEOTIDE SEQUENCE [LARGE SCALE GENOMIC DNA]</scope>
    <source>
        <strain evidence="3 4">DSM 43151</strain>
    </source>
</reference>
<feature type="domain" description="PKD/Chitinase" evidence="2">
    <location>
        <begin position="521"/>
        <end position="619"/>
    </location>
</feature>
<feature type="chain" id="PRO_5012059643" description="PKD/Chitinase domain-containing protein" evidence="1">
    <location>
        <begin position="29"/>
        <end position="709"/>
    </location>
</feature>
<dbReference type="InterPro" id="IPR029865">
    <property type="entry name" value="KIAA0319-like"/>
</dbReference>
<dbReference type="OrthoDB" id="9805017at2"/>
<proteinExistence type="predicted"/>
<dbReference type="InterPro" id="IPR013783">
    <property type="entry name" value="Ig-like_fold"/>
</dbReference>
<evidence type="ECO:0000313" key="4">
    <source>
        <dbReference type="Proteomes" id="UP000198415"/>
    </source>
</evidence>
<dbReference type="AlphaFoldDB" id="A0A238V3P5"/>
<keyword evidence="4" id="KW-1185">Reference proteome</keyword>